<dbReference type="EMBL" id="PDUG01000004">
    <property type="protein sequence ID" value="PIC36610.1"/>
    <property type="molecule type" value="Genomic_DNA"/>
</dbReference>
<name>A0A2G5UAP4_9PELO</name>
<evidence type="ECO:0000256" key="1">
    <source>
        <dbReference type="SAM" id="MobiDB-lite"/>
    </source>
</evidence>
<comment type="caution">
    <text evidence="3">The sequence shown here is derived from an EMBL/GenBank/DDBJ whole genome shotgun (WGS) entry which is preliminary data.</text>
</comment>
<reference evidence="4" key="1">
    <citation type="submission" date="2017-10" db="EMBL/GenBank/DDBJ databases">
        <title>Rapid genome shrinkage in a self-fertile nematode reveals novel sperm competition proteins.</title>
        <authorList>
            <person name="Yin D."/>
            <person name="Schwarz E.M."/>
            <person name="Thomas C.G."/>
            <person name="Felde R.L."/>
            <person name="Korf I.F."/>
            <person name="Cutter A.D."/>
            <person name="Schartner C.M."/>
            <person name="Ralston E.J."/>
            <person name="Meyer B.J."/>
            <person name="Haag E.S."/>
        </authorList>
    </citation>
    <scope>NUCLEOTIDE SEQUENCE [LARGE SCALE GENOMIC DNA]</scope>
    <source>
        <strain evidence="4">JU1422</strain>
    </source>
</reference>
<evidence type="ECO:0000313" key="4">
    <source>
        <dbReference type="Proteomes" id="UP000230233"/>
    </source>
</evidence>
<organism evidence="3 4">
    <name type="scientific">Caenorhabditis nigoni</name>
    <dbReference type="NCBI Taxonomy" id="1611254"/>
    <lineage>
        <taxon>Eukaryota</taxon>
        <taxon>Metazoa</taxon>
        <taxon>Ecdysozoa</taxon>
        <taxon>Nematoda</taxon>
        <taxon>Chromadorea</taxon>
        <taxon>Rhabditida</taxon>
        <taxon>Rhabditina</taxon>
        <taxon>Rhabditomorpha</taxon>
        <taxon>Rhabditoidea</taxon>
        <taxon>Rhabditidae</taxon>
        <taxon>Peloderinae</taxon>
        <taxon>Caenorhabditis</taxon>
    </lineage>
</organism>
<feature type="domain" description="F-box" evidence="2">
    <location>
        <begin position="31"/>
        <end position="77"/>
    </location>
</feature>
<dbReference type="InterPro" id="IPR001810">
    <property type="entry name" value="F-box_dom"/>
</dbReference>
<protein>
    <recommendedName>
        <fullName evidence="2">F-box domain-containing protein</fullName>
    </recommendedName>
</protein>
<accession>A0A2G5UAP4</accession>
<dbReference type="PROSITE" id="PS50181">
    <property type="entry name" value="FBOX"/>
    <property type="match status" value="1"/>
</dbReference>
<evidence type="ECO:0000313" key="3">
    <source>
        <dbReference type="EMBL" id="PIC36610.1"/>
    </source>
</evidence>
<sequence length="328" mass="38543">MKKAAKSDNKKQQKETNVELKKMNEPPKNRKFRLLKCPYALREEIIKNMEFMDAFHFSTLSKRSKRLVHDAKLQTHLISFRFGFLETDRIEVVTKNGNFAIELPGPNDRTKIGPTSLDGLKLASLINEPSDDYRKRLIAHLLFIFHFKWTKLLIEGRFLEPLTDFFLWDIRKTFDFLSFGRWSSILISSEDLKFLLENIKSNVFYLGVKIDDANFKYQKALEYETFSAFNGVKWLDTDGILQRNPKMKQLRLEGLEEKQINDLLKQWINGQVTDLHEQAKGVYDRQEIKGQLMNIQRKIDGQLATVLLNDEECFVIMWNEKRLAELGN</sequence>
<keyword evidence="4" id="KW-1185">Reference proteome</keyword>
<dbReference type="PANTHER" id="PTHR21503">
    <property type="entry name" value="F-BOX-CONTAINING HYPOTHETICAL PROTEIN C.ELEGANS"/>
    <property type="match status" value="1"/>
</dbReference>
<feature type="region of interest" description="Disordered" evidence="1">
    <location>
        <begin position="1"/>
        <end position="25"/>
    </location>
</feature>
<proteinExistence type="predicted"/>
<gene>
    <name evidence="3" type="primary">Cnig_chr_IV.g15537</name>
    <name evidence="3" type="ORF">B9Z55_015537</name>
</gene>
<dbReference type="PANTHER" id="PTHR21503:SF8">
    <property type="entry name" value="F-BOX ASSOCIATED DOMAIN-CONTAINING PROTEIN-RELATED"/>
    <property type="match status" value="1"/>
</dbReference>
<dbReference type="Pfam" id="PF00646">
    <property type="entry name" value="F-box"/>
    <property type="match status" value="1"/>
</dbReference>
<dbReference type="AlphaFoldDB" id="A0A2G5UAP4"/>
<dbReference type="Proteomes" id="UP000230233">
    <property type="component" value="Chromosome IV"/>
</dbReference>
<evidence type="ECO:0000259" key="2">
    <source>
        <dbReference type="PROSITE" id="PS50181"/>
    </source>
</evidence>